<feature type="transmembrane region" description="Helical" evidence="1">
    <location>
        <begin position="86"/>
        <end position="105"/>
    </location>
</feature>
<feature type="transmembrane region" description="Helical" evidence="1">
    <location>
        <begin position="12"/>
        <end position="30"/>
    </location>
</feature>
<dbReference type="RefSeq" id="WP_153572616.1">
    <property type="nucleotide sequence ID" value="NZ_CP045725.1"/>
</dbReference>
<organism evidence="2 3">
    <name type="scientific">Raineyella fluvialis</name>
    <dbReference type="NCBI Taxonomy" id="2662261"/>
    <lineage>
        <taxon>Bacteria</taxon>
        <taxon>Bacillati</taxon>
        <taxon>Actinomycetota</taxon>
        <taxon>Actinomycetes</taxon>
        <taxon>Propionibacteriales</taxon>
        <taxon>Propionibacteriaceae</taxon>
        <taxon>Raineyella</taxon>
    </lineage>
</organism>
<dbReference type="EMBL" id="CP045725">
    <property type="protein sequence ID" value="QGF24087.1"/>
    <property type="molecule type" value="Genomic_DNA"/>
</dbReference>
<proteinExistence type="predicted"/>
<gene>
    <name evidence="2" type="ORF">Rai3103_10810</name>
</gene>
<evidence type="ECO:0000256" key="1">
    <source>
        <dbReference type="SAM" id="Phobius"/>
    </source>
</evidence>
<feature type="transmembrane region" description="Helical" evidence="1">
    <location>
        <begin position="62"/>
        <end position="80"/>
    </location>
</feature>
<evidence type="ECO:0000313" key="3">
    <source>
        <dbReference type="Proteomes" id="UP000386847"/>
    </source>
</evidence>
<evidence type="ECO:0000313" key="2">
    <source>
        <dbReference type="EMBL" id="QGF24087.1"/>
    </source>
</evidence>
<feature type="transmembrane region" description="Helical" evidence="1">
    <location>
        <begin position="36"/>
        <end position="55"/>
    </location>
</feature>
<sequence>MGTTTKLRSAEDVNSALVAATGILGGYIIARESGVRSLGTLPLLAGVVWAGRTWLAKRGPVTAAVLGTLYVGAFGLSHPLAKKIGAWPSVAVVTGAVAAASYVAVDRG</sequence>
<dbReference type="AlphaFoldDB" id="A0A5Q2FE65"/>
<keyword evidence="1" id="KW-1133">Transmembrane helix</keyword>
<protein>
    <submittedName>
        <fullName evidence="2">Uncharacterized protein</fullName>
    </submittedName>
</protein>
<dbReference type="Proteomes" id="UP000386847">
    <property type="component" value="Chromosome"/>
</dbReference>
<reference evidence="2 3" key="1">
    <citation type="submission" date="2019-10" db="EMBL/GenBank/DDBJ databases">
        <title>Genomic analysis of Raineyella sp. CBA3103.</title>
        <authorList>
            <person name="Roh S.W."/>
        </authorList>
    </citation>
    <scope>NUCLEOTIDE SEQUENCE [LARGE SCALE GENOMIC DNA]</scope>
    <source>
        <strain evidence="2 3">CBA3103</strain>
    </source>
</reference>
<keyword evidence="1" id="KW-0472">Membrane</keyword>
<keyword evidence="3" id="KW-1185">Reference proteome</keyword>
<accession>A0A5Q2FE65</accession>
<name>A0A5Q2FE65_9ACTN</name>
<dbReference type="KEGG" id="rain:Rai3103_10810"/>
<keyword evidence="1" id="KW-0812">Transmembrane</keyword>